<dbReference type="AlphaFoldDB" id="A0A090L0S3"/>
<keyword evidence="3" id="KW-1185">Reference proteome</keyword>
<dbReference type="Proteomes" id="UP000035682">
    <property type="component" value="Unplaced"/>
</dbReference>
<keyword evidence="1" id="KW-0175">Coiled coil</keyword>
<dbReference type="WormBase" id="SRAE_1000165200">
    <property type="protein sequence ID" value="SRP07239"/>
    <property type="gene ID" value="WBGene00258260"/>
</dbReference>
<reference evidence="3" key="1">
    <citation type="submission" date="2014-09" db="EMBL/GenBank/DDBJ databases">
        <authorList>
            <person name="Martin A.A."/>
        </authorList>
    </citation>
    <scope>NUCLEOTIDE SEQUENCE</scope>
    <source>
        <strain evidence="3">ED321</strain>
    </source>
</reference>
<feature type="coiled-coil region" evidence="1">
    <location>
        <begin position="89"/>
        <end position="125"/>
    </location>
</feature>
<reference evidence="4" key="3">
    <citation type="submission" date="2020-12" db="UniProtKB">
        <authorList>
            <consortium name="WormBaseParasite"/>
        </authorList>
    </citation>
    <scope>IDENTIFICATION</scope>
</reference>
<dbReference type="RefSeq" id="XP_024502592.1">
    <property type="nucleotide sequence ID" value="XM_024648634.1"/>
</dbReference>
<evidence type="ECO:0000313" key="2">
    <source>
        <dbReference type="EMBL" id="CEF63390.1"/>
    </source>
</evidence>
<sequence length="224" mass="26201">MTLPDIENDEQLQEAFRRRREKLEKIRKVKKIHQYFRDKFNNYIRESYAKTRKDILEGTHPKVIKLIKKCESRRDKSLQKVETLAKLKYDTLRRKHEAEEATIRRRQEEEVCAVAQQEIDKLDVERASVLDMAKSLGMYDIVALFDDEVDDANVISDFKNLQPSVKSEVNVKIEGRPNNLPFVSPTSAHFLTELSGLASTSNDFHAKVLEDINFMKSYLLQNKK</sequence>
<protein>
    <submittedName>
        <fullName evidence="2 4">Uncharacterized protein</fullName>
    </submittedName>
</protein>
<reference evidence="2" key="2">
    <citation type="submission" date="2014-09" db="EMBL/GenBank/DDBJ databases">
        <authorList>
            <person name="Aslett A.Martin."/>
        </authorList>
    </citation>
    <scope>NUCLEOTIDE SEQUENCE</scope>
    <source>
        <strain evidence="2">ED321 Heterogonic</strain>
    </source>
</reference>
<dbReference type="GeneID" id="36375755"/>
<evidence type="ECO:0000313" key="4">
    <source>
        <dbReference type="WBParaSite" id="SRAE_1000165200.1"/>
    </source>
</evidence>
<proteinExistence type="predicted"/>
<organism evidence="2">
    <name type="scientific">Strongyloides ratti</name>
    <name type="common">Parasitic roundworm</name>
    <dbReference type="NCBI Taxonomy" id="34506"/>
    <lineage>
        <taxon>Eukaryota</taxon>
        <taxon>Metazoa</taxon>
        <taxon>Ecdysozoa</taxon>
        <taxon>Nematoda</taxon>
        <taxon>Chromadorea</taxon>
        <taxon>Rhabditida</taxon>
        <taxon>Tylenchina</taxon>
        <taxon>Panagrolaimomorpha</taxon>
        <taxon>Strongyloidoidea</taxon>
        <taxon>Strongyloididae</taxon>
        <taxon>Strongyloides</taxon>
    </lineage>
</organism>
<name>A0A090L0S3_STRRB</name>
<gene>
    <name evidence="2 4 5" type="ORF">SRAE_1000165200</name>
</gene>
<evidence type="ECO:0000313" key="5">
    <source>
        <dbReference type="WormBase" id="SRAE_1000165200"/>
    </source>
</evidence>
<evidence type="ECO:0000256" key="1">
    <source>
        <dbReference type="SAM" id="Coils"/>
    </source>
</evidence>
<dbReference type="EMBL" id="LN609528">
    <property type="protein sequence ID" value="CEF63390.1"/>
    <property type="molecule type" value="Genomic_DNA"/>
</dbReference>
<dbReference type="WBParaSite" id="SRAE_1000165200.1">
    <property type="protein sequence ID" value="SRAE_1000165200.1"/>
    <property type="gene ID" value="WBGene00258260"/>
</dbReference>
<dbReference type="CTD" id="36375755"/>
<accession>A0A090L0S3</accession>
<evidence type="ECO:0000313" key="3">
    <source>
        <dbReference type="Proteomes" id="UP000035682"/>
    </source>
</evidence>